<dbReference type="AlphaFoldDB" id="A0AAV4XKU4"/>
<comment type="caution">
    <text evidence="1">The sequence shown here is derived from an EMBL/GenBank/DDBJ whole genome shotgun (WGS) entry which is preliminary data.</text>
</comment>
<gene>
    <name evidence="1" type="ORF">CEXT_770571</name>
</gene>
<protein>
    <submittedName>
        <fullName evidence="1">Uncharacterized protein</fullName>
    </submittedName>
</protein>
<reference evidence="1 2" key="1">
    <citation type="submission" date="2021-06" db="EMBL/GenBank/DDBJ databases">
        <title>Caerostris extrusa draft genome.</title>
        <authorList>
            <person name="Kono N."/>
            <person name="Arakawa K."/>
        </authorList>
    </citation>
    <scope>NUCLEOTIDE SEQUENCE [LARGE SCALE GENOMIC DNA]</scope>
</reference>
<name>A0AAV4XKU4_CAEEX</name>
<organism evidence="1 2">
    <name type="scientific">Caerostris extrusa</name>
    <name type="common">Bark spider</name>
    <name type="synonym">Caerostris bankana</name>
    <dbReference type="NCBI Taxonomy" id="172846"/>
    <lineage>
        <taxon>Eukaryota</taxon>
        <taxon>Metazoa</taxon>
        <taxon>Ecdysozoa</taxon>
        <taxon>Arthropoda</taxon>
        <taxon>Chelicerata</taxon>
        <taxon>Arachnida</taxon>
        <taxon>Araneae</taxon>
        <taxon>Araneomorphae</taxon>
        <taxon>Entelegynae</taxon>
        <taxon>Araneoidea</taxon>
        <taxon>Araneidae</taxon>
        <taxon>Caerostris</taxon>
    </lineage>
</organism>
<sequence length="72" mass="8243">MGEQKKFGSMGCFKDVLIQVRIYNASIERENHKDVLGGEVTRPFLNLDRNHPIYQKTQELFNMAADAISVET</sequence>
<dbReference type="EMBL" id="BPLR01000404">
    <property type="protein sequence ID" value="GIY94546.1"/>
    <property type="molecule type" value="Genomic_DNA"/>
</dbReference>
<dbReference type="Proteomes" id="UP001054945">
    <property type="component" value="Unassembled WGS sequence"/>
</dbReference>
<accession>A0AAV4XKU4</accession>
<evidence type="ECO:0000313" key="2">
    <source>
        <dbReference type="Proteomes" id="UP001054945"/>
    </source>
</evidence>
<proteinExistence type="predicted"/>
<keyword evidence="2" id="KW-1185">Reference proteome</keyword>
<evidence type="ECO:0000313" key="1">
    <source>
        <dbReference type="EMBL" id="GIY94546.1"/>
    </source>
</evidence>